<geneLocation type="plasmid" evidence="1">
    <name>pCBMA213_1</name>
</geneLocation>
<dbReference type="RefSeq" id="WP_155921930.1">
    <property type="nucleotide sequence ID" value="NZ_MF600313.1"/>
</dbReference>
<accession>A0A343VRG2</accession>
<proteinExistence type="predicted"/>
<sequence>MAIINWLKANFTVDRGAFEPGSHVELLSRDHTDIVTAYDVYEQPPKFLKIFARGERLAATLPAKPLAPVPGRFHTEKKWRLPTPENTRNGRLTFIARVGDASSGTITSASMLITSEHYQHEDENREKLTGEVKPAPGTKAALELEHRSRNESTIEVKVKPTLDPDVEILLFHGRDVRAHIEGLVDEWFEEGSGERSTVSDAIDEALAEYIDGAWSIEFPTQRLHVGPPDEVTFSLRIPLFDGLRAVMCLQVNDLDNKTTTISDPRFITGVGERIVMSDLVPKLFDDQTQTLAKTFSDQLWNNGGELSPETEGLGAQLVEALGTGDIDDVIALLGAG</sequence>
<reference evidence="1" key="1">
    <citation type="journal article" date="2018" name="Front. Microbiol.">
        <title>Beyond the Limits: tRNA Array Units in Mycobacterium Genomes.</title>
        <authorList>
            <person name="Morgado S.M."/>
            <person name="Vicente A.C."/>
        </authorList>
    </citation>
    <scope>NUCLEOTIDE SEQUENCE</scope>
    <source>
        <strain evidence="1">CBMA 213</strain>
        <plasmid evidence="1">pCBMA213_1</plasmid>
    </source>
</reference>
<organism evidence="1">
    <name type="scientific">Mycolicibacterium sp. CBMA 213</name>
    <dbReference type="NCBI Taxonomy" id="1968788"/>
    <lineage>
        <taxon>Bacteria</taxon>
        <taxon>Bacillati</taxon>
        <taxon>Actinomycetota</taxon>
        <taxon>Actinomycetes</taxon>
        <taxon>Mycobacteriales</taxon>
        <taxon>Mycobacteriaceae</taxon>
        <taxon>Mycolicibacterium</taxon>
    </lineage>
</organism>
<evidence type="ECO:0000313" key="1">
    <source>
        <dbReference type="EMBL" id="AVN58486.1"/>
    </source>
</evidence>
<name>A0A343VRG2_9MYCO</name>
<dbReference type="EMBL" id="MF600313">
    <property type="protein sequence ID" value="AVN58486.1"/>
    <property type="molecule type" value="Genomic_DNA"/>
</dbReference>
<keyword evidence="1" id="KW-0614">Plasmid</keyword>
<gene>
    <name evidence="1" type="ORF">B5P44_p00191</name>
</gene>
<protein>
    <submittedName>
        <fullName evidence="1">Uncharacterized protein</fullName>
    </submittedName>
</protein>
<dbReference type="AlphaFoldDB" id="A0A343VRG2"/>